<feature type="region of interest" description="Disordered" evidence="1">
    <location>
        <begin position="28"/>
        <end position="50"/>
    </location>
</feature>
<organism evidence="2 3">
    <name type="scientific">Dibothriocephalus latus</name>
    <name type="common">Fish tapeworm</name>
    <name type="synonym">Diphyllobothrium latum</name>
    <dbReference type="NCBI Taxonomy" id="60516"/>
    <lineage>
        <taxon>Eukaryota</taxon>
        <taxon>Metazoa</taxon>
        <taxon>Spiralia</taxon>
        <taxon>Lophotrochozoa</taxon>
        <taxon>Platyhelminthes</taxon>
        <taxon>Cestoda</taxon>
        <taxon>Eucestoda</taxon>
        <taxon>Diphyllobothriidea</taxon>
        <taxon>Diphyllobothriidae</taxon>
        <taxon>Dibothriocephalus</taxon>
    </lineage>
</organism>
<gene>
    <name evidence="2" type="ORF">DILT_LOCUS812</name>
</gene>
<accession>A0A3P6PLI7</accession>
<dbReference type="AlphaFoldDB" id="A0A3P6PLI7"/>
<sequence length="124" mass="13028">MSNFELMEPMLNYPRVFPAEECGLTSLSNAMNSRRPPFSPKSRIPGNGGAGAVGSSFGDSFNSCFLPGGSTLYSGMRNDVPVSLLSSNSPLSATTDSVASPFLLPGDSTLPILRPINLRPSLST</sequence>
<dbReference type="OrthoDB" id="6262842at2759"/>
<name>A0A3P6PLI7_DIBLA</name>
<evidence type="ECO:0000313" key="3">
    <source>
        <dbReference type="Proteomes" id="UP000281553"/>
    </source>
</evidence>
<reference evidence="2 3" key="1">
    <citation type="submission" date="2018-11" db="EMBL/GenBank/DDBJ databases">
        <authorList>
            <consortium name="Pathogen Informatics"/>
        </authorList>
    </citation>
    <scope>NUCLEOTIDE SEQUENCE [LARGE SCALE GENOMIC DNA]</scope>
</reference>
<proteinExistence type="predicted"/>
<protein>
    <submittedName>
        <fullName evidence="2">Uncharacterized protein</fullName>
    </submittedName>
</protein>
<dbReference type="EMBL" id="UYRU01004015">
    <property type="protein sequence ID" value="VDK36809.1"/>
    <property type="molecule type" value="Genomic_DNA"/>
</dbReference>
<evidence type="ECO:0000313" key="2">
    <source>
        <dbReference type="EMBL" id="VDK36809.1"/>
    </source>
</evidence>
<evidence type="ECO:0000256" key="1">
    <source>
        <dbReference type="SAM" id="MobiDB-lite"/>
    </source>
</evidence>
<dbReference type="Proteomes" id="UP000281553">
    <property type="component" value="Unassembled WGS sequence"/>
</dbReference>
<keyword evidence="3" id="KW-1185">Reference proteome</keyword>